<organism evidence="1">
    <name type="scientific">Klosneuvirus KNV1</name>
    <dbReference type="NCBI Taxonomy" id="1977640"/>
    <lineage>
        <taxon>Viruses</taxon>
        <taxon>Varidnaviria</taxon>
        <taxon>Bamfordvirae</taxon>
        <taxon>Nucleocytoviricota</taxon>
        <taxon>Megaviricetes</taxon>
        <taxon>Imitervirales</taxon>
        <taxon>Mimiviridae</taxon>
        <taxon>Klosneuvirinae</taxon>
        <taxon>Klosneuvirus</taxon>
    </lineage>
</organism>
<gene>
    <name evidence="1" type="ORF">Klosneuvirus_3_147</name>
</gene>
<name>A0A1V0SJW8_9VIRU</name>
<proteinExistence type="predicted"/>
<accession>A0A1V0SJW8</accession>
<protein>
    <submittedName>
        <fullName evidence="1">Uncharacterized protein</fullName>
    </submittedName>
</protein>
<reference evidence="1" key="1">
    <citation type="journal article" date="2017" name="Science">
        <title>Giant viruses with an expanded complement of translation system components.</title>
        <authorList>
            <person name="Schulz F."/>
            <person name="Yutin N."/>
            <person name="Ivanova N.N."/>
            <person name="Ortega D.R."/>
            <person name="Lee T.K."/>
            <person name="Vierheilig J."/>
            <person name="Daims H."/>
            <person name="Horn M."/>
            <person name="Wagner M."/>
            <person name="Jensen G.J."/>
            <person name="Kyrpides N.C."/>
            <person name="Koonin E.V."/>
            <person name="Woyke T."/>
        </authorList>
    </citation>
    <scope>NUCLEOTIDE SEQUENCE</scope>
    <source>
        <strain evidence="1">KNV1</strain>
    </source>
</reference>
<dbReference type="EMBL" id="KY684110">
    <property type="protein sequence ID" value="ARF12012.1"/>
    <property type="molecule type" value="Genomic_DNA"/>
</dbReference>
<evidence type="ECO:0000313" key="1">
    <source>
        <dbReference type="EMBL" id="ARF12012.1"/>
    </source>
</evidence>
<sequence>MSTFCSNCDGQFDIAFCYRDEIPVCPACRAASGPIIACPSVIPPSLEVIPGKNFDQKEFQAPLMALRQDIGCWAVCDHRQNKIEIEPFDPKMMRKVFIAQHSSDDDDHEWVLVIDRYDTVCVFFKAYCATPDFTCQSGGSVSVADDFETFWDECLDVDTKKQLSIEADQIPGEMVMIGQVSPLIY</sequence>